<evidence type="ECO:0000313" key="4">
    <source>
        <dbReference type="Proteomes" id="UP000325302"/>
    </source>
</evidence>
<name>A0A5A9VYK9_9GAMM</name>
<feature type="region of interest" description="Disordered" evidence="1">
    <location>
        <begin position="123"/>
        <end position="146"/>
    </location>
</feature>
<feature type="domain" description="AsmA" evidence="2">
    <location>
        <begin position="1"/>
        <end position="605"/>
    </location>
</feature>
<accession>A0A5A9VYK9</accession>
<evidence type="ECO:0000256" key="1">
    <source>
        <dbReference type="SAM" id="MobiDB-lite"/>
    </source>
</evidence>
<dbReference type="PANTHER" id="PTHR30441">
    <property type="entry name" value="DUF748 DOMAIN-CONTAINING PROTEIN"/>
    <property type="match status" value="1"/>
</dbReference>
<evidence type="ECO:0000259" key="2">
    <source>
        <dbReference type="Pfam" id="PF05170"/>
    </source>
</evidence>
<dbReference type="InterPro" id="IPR007844">
    <property type="entry name" value="AsmA"/>
</dbReference>
<dbReference type="Proteomes" id="UP000325302">
    <property type="component" value="Unassembled WGS sequence"/>
</dbReference>
<dbReference type="AlphaFoldDB" id="A0A5A9VYK9"/>
<protein>
    <submittedName>
        <fullName evidence="3">AsmA family protein</fullName>
    </submittedName>
</protein>
<sequence length="721" mass="78996">MKNLLKLFAIFFSGLLLLLLAVGFYITRVIDPNDYKPQIEKLALEKAGLELKIQGELGWSFFPWLGVSVADIALAYPDQPSLVQIGAAEVSVKLPALLRKQLEMRSLVLQDLTLTLQQTKTGQNNWSQTAASETTRTSDRSDSGQARNLSEALGGVLNELDIEAVMIRNAQILYQDALSGQSARLTGFNLETGRIRPEDSFRLQLQTALDLFEQEQPLLSLAMDWTTEVKISLSPLLLTLTQNKLNLDLVTPETGPSPIPLRLAADLKLQPQTPQLQLDNLKLNLANLALSGQLALDSWTQQKLQGELRAEPFNLKTLLSQVGQESPTTASAQALSAVSWQGTLAGDLQNPELQALTLLLDDTRFQGAFGLKQGGLHLQLAGDRLNADAYLPPPDASPAPAQSAAGGATGPIPAEVRWSKQELFPIESLQGLNLQLQLDLEQLQLQGENLEKFGLSVQAAEGLIEVSRLQAQAYSGQLQKTLKLDLRSAQPQWNIQGQVRNLALGPVLTRFAESDLFTGNLTLDTQIQAQGNSVHALIHSLNGRAQVRITDGVLKGIDMAQTLCQGIQTTLALGINPTQVDRSTPFAAMGGSFIIRQGVIRTEDLQADLDAMSLTGRGQIDLPQTQIDLRLGFTIVENLFKQSCSVNNRLEGLELPILCQGHFDTPPAQMCRPDTSVFSRLLRQEVQRKVEEKLGGKIEEQLQERIRSDEGTRNLIRGLIR</sequence>
<comment type="caution">
    <text evidence="3">The sequence shown here is derived from an EMBL/GenBank/DDBJ whole genome shotgun (WGS) entry which is preliminary data.</text>
</comment>
<dbReference type="OrthoDB" id="9766390at2"/>
<dbReference type="PANTHER" id="PTHR30441:SF4">
    <property type="entry name" value="PROTEIN ASMA"/>
    <property type="match status" value="1"/>
</dbReference>
<dbReference type="GO" id="GO:0005886">
    <property type="term" value="C:plasma membrane"/>
    <property type="evidence" value="ECO:0007669"/>
    <property type="project" value="TreeGrafter"/>
</dbReference>
<evidence type="ECO:0000313" key="3">
    <source>
        <dbReference type="EMBL" id="KAA0873627.1"/>
    </source>
</evidence>
<dbReference type="RefSeq" id="WP_149391818.1">
    <property type="nucleotide sequence ID" value="NZ_SMRS01000011.1"/>
</dbReference>
<gene>
    <name evidence="3" type="ORF">E1H14_12505</name>
</gene>
<reference evidence="3 4" key="1">
    <citation type="submission" date="2019-03" db="EMBL/GenBank/DDBJ databases">
        <title>Nitrincola sp. nov. isolated from an Indian soda lake.</title>
        <authorList>
            <person name="Joshi A."/>
            <person name="Thite S.V."/>
            <person name="Joseph N."/>
            <person name="Dhotre D."/>
            <person name="Moorthy M."/>
            <person name="Shouche Y.S."/>
        </authorList>
    </citation>
    <scope>NUCLEOTIDE SEQUENCE [LARGE SCALE GENOMIC DNA]</scope>
    <source>
        <strain evidence="3 4">MEB193</strain>
    </source>
</reference>
<organism evidence="3 4">
    <name type="scientific">Nitrincola tapanii</name>
    <dbReference type="NCBI Taxonomy" id="1708751"/>
    <lineage>
        <taxon>Bacteria</taxon>
        <taxon>Pseudomonadati</taxon>
        <taxon>Pseudomonadota</taxon>
        <taxon>Gammaproteobacteria</taxon>
        <taxon>Oceanospirillales</taxon>
        <taxon>Oceanospirillaceae</taxon>
        <taxon>Nitrincola</taxon>
    </lineage>
</organism>
<dbReference type="InterPro" id="IPR052894">
    <property type="entry name" value="AsmA-related"/>
</dbReference>
<feature type="compositionally biased region" description="Low complexity" evidence="1">
    <location>
        <begin position="123"/>
        <end position="135"/>
    </location>
</feature>
<dbReference type="EMBL" id="SMRS01000011">
    <property type="protein sequence ID" value="KAA0873627.1"/>
    <property type="molecule type" value="Genomic_DNA"/>
</dbReference>
<dbReference type="Pfam" id="PF05170">
    <property type="entry name" value="AsmA"/>
    <property type="match status" value="1"/>
</dbReference>
<dbReference type="GO" id="GO:0090313">
    <property type="term" value="P:regulation of protein targeting to membrane"/>
    <property type="evidence" value="ECO:0007669"/>
    <property type="project" value="TreeGrafter"/>
</dbReference>
<keyword evidence="4" id="KW-1185">Reference proteome</keyword>
<proteinExistence type="predicted"/>